<organism evidence="1 2">
    <name type="scientific">Nelumbo nucifera</name>
    <name type="common">Sacred lotus</name>
    <dbReference type="NCBI Taxonomy" id="4432"/>
    <lineage>
        <taxon>Eukaryota</taxon>
        <taxon>Viridiplantae</taxon>
        <taxon>Streptophyta</taxon>
        <taxon>Embryophyta</taxon>
        <taxon>Tracheophyta</taxon>
        <taxon>Spermatophyta</taxon>
        <taxon>Magnoliopsida</taxon>
        <taxon>Proteales</taxon>
        <taxon>Nelumbonaceae</taxon>
        <taxon>Nelumbo</taxon>
    </lineage>
</organism>
<proteinExistence type="predicted"/>
<protein>
    <submittedName>
        <fullName evidence="1">Uncharacterized protein</fullName>
    </submittedName>
</protein>
<name>A0A822Z499_NELNU</name>
<keyword evidence="2" id="KW-1185">Reference proteome</keyword>
<reference evidence="1 2" key="1">
    <citation type="journal article" date="2020" name="Mol. Biol. Evol.">
        <title>Distinct Expression and Methylation Patterns for Genes with Different Fates following a Single Whole-Genome Duplication in Flowering Plants.</title>
        <authorList>
            <person name="Shi T."/>
            <person name="Rahmani R.S."/>
            <person name="Gugger P.F."/>
            <person name="Wang M."/>
            <person name="Li H."/>
            <person name="Zhang Y."/>
            <person name="Li Z."/>
            <person name="Wang Q."/>
            <person name="Van de Peer Y."/>
            <person name="Marchal K."/>
            <person name="Chen J."/>
        </authorList>
    </citation>
    <scope>NUCLEOTIDE SEQUENCE [LARGE SCALE GENOMIC DNA]</scope>
    <source>
        <tissue evidence="1">Leaf</tissue>
    </source>
</reference>
<dbReference type="EMBL" id="DUZY01000005">
    <property type="protein sequence ID" value="DAD39363.1"/>
    <property type="molecule type" value="Genomic_DNA"/>
</dbReference>
<evidence type="ECO:0000313" key="2">
    <source>
        <dbReference type="Proteomes" id="UP000607653"/>
    </source>
</evidence>
<comment type="caution">
    <text evidence="1">The sequence shown here is derived from an EMBL/GenBank/DDBJ whole genome shotgun (WGS) entry which is preliminary data.</text>
</comment>
<accession>A0A822Z499</accession>
<sequence length="68" mass="8074">MFKYRIGSLSNLKQYFYLCWYVIADTKPPFLDGWVVFTKQAEPIMTLKDPTSDMDIISRRIFFGLRNS</sequence>
<dbReference type="Proteomes" id="UP000607653">
    <property type="component" value="Unassembled WGS sequence"/>
</dbReference>
<gene>
    <name evidence="1" type="ORF">HUJ06_013686</name>
</gene>
<dbReference type="AlphaFoldDB" id="A0A822Z499"/>
<evidence type="ECO:0000313" key="1">
    <source>
        <dbReference type="EMBL" id="DAD39363.1"/>
    </source>
</evidence>